<sequence>MADSNFRPLGIRRRSTPELESHITRLGHPQQTGNRPNSETSLRQINAFAVAYLKPLLNKFLIVQQMAIDANHCVPTAEHPR</sequence>
<dbReference type="EMBL" id="PGOL01000565">
    <property type="protein sequence ID" value="PKI68277.1"/>
    <property type="molecule type" value="Genomic_DNA"/>
</dbReference>
<keyword evidence="3" id="KW-1185">Reference proteome</keyword>
<dbReference type="Proteomes" id="UP000233551">
    <property type="component" value="Unassembled WGS sequence"/>
</dbReference>
<reference evidence="2 3" key="1">
    <citation type="submission" date="2017-11" db="EMBL/GenBank/DDBJ databases">
        <title>De-novo sequencing of pomegranate (Punica granatum L.) genome.</title>
        <authorList>
            <person name="Akparov Z."/>
            <person name="Amiraslanov A."/>
            <person name="Hajiyeva S."/>
            <person name="Abbasov M."/>
            <person name="Kaur K."/>
            <person name="Hamwieh A."/>
            <person name="Solovyev V."/>
            <person name="Salamov A."/>
            <person name="Braich B."/>
            <person name="Kosarev P."/>
            <person name="Mahmoud A."/>
            <person name="Hajiyev E."/>
            <person name="Babayeva S."/>
            <person name="Izzatullayeva V."/>
            <person name="Mammadov A."/>
            <person name="Mammadov A."/>
            <person name="Sharifova S."/>
            <person name="Ojaghi J."/>
            <person name="Eynullazada K."/>
            <person name="Bayramov B."/>
            <person name="Abdulazimova A."/>
            <person name="Shahmuradov I."/>
        </authorList>
    </citation>
    <scope>NUCLEOTIDE SEQUENCE [LARGE SCALE GENOMIC DNA]</scope>
    <source>
        <strain evidence="3">cv. AG2017</strain>
        <tissue evidence="2">Leaf</tissue>
    </source>
</reference>
<evidence type="ECO:0000256" key="1">
    <source>
        <dbReference type="SAM" id="MobiDB-lite"/>
    </source>
</evidence>
<feature type="region of interest" description="Disordered" evidence="1">
    <location>
        <begin position="1"/>
        <end position="40"/>
    </location>
</feature>
<name>A0A2I0KID6_PUNGR</name>
<proteinExistence type="predicted"/>
<feature type="compositionally biased region" description="Polar residues" evidence="1">
    <location>
        <begin position="29"/>
        <end position="40"/>
    </location>
</feature>
<dbReference type="AlphaFoldDB" id="A0A2I0KID6"/>
<organism evidence="2 3">
    <name type="scientific">Punica granatum</name>
    <name type="common">Pomegranate</name>
    <dbReference type="NCBI Taxonomy" id="22663"/>
    <lineage>
        <taxon>Eukaryota</taxon>
        <taxon>Viridiplantae</taxon>
        <taxon>Streptophyta</taxon>
        <taxon>Embryophyta</taxon>
        <taxon>Tracheophyta</taxon>
        <taxon>Spermatophyta</taxon>
        <taxon>Magnoliopsida</taxon>
        <taxon>eudicotyledons</taxon>
        <taxon>Gunneridae</taxon>
        <taxon>Pentapetalae</taxon>
        <taxon>rosids</taxon>
        <taxon>malvids</taxon>
        <taxon>Myrtales</taxon>
        <taxon>Lythraceae</taxon>
        <taxon>Punica</taxon>
    </lineage>
</organism>
<evidence type="ECO:0000313" key="2">
    <source>
        <dbReference type="EMBL" id="PKI68277.1"/>
    </source>
</evidence>
<protein>
    <submittedName>
        <fullName evidence="2">Uncharacterized protein</fullName>
    </submittedName>
</protein>
<gene>
    <name evidence="2" type="ORF">CRG98_011357</name>
</gene>
<evidence type="ECO:0000313" key="3">
    <source>
        <dbReference type="Proteomes" id="UP000233551"/>
    </source>
</evidence>
<accession>A0A2I0KID6</accession>
<comment type="caution">
    <text evidence="2">The sequence shown here is derived from an EMBL/GenBank/DDBJ whole genome shotgun (WGS) entry which is preliminary data.</text>
</comment>